<dbReference type="InterPro" id="IPR015943">
    <property type="entry name" value="WD40/YVTN_repeat-like_dom_sf"/>
</dbReference>
<comment type="caution">
    <text evidence="1">The sequence shown here is derived from an EMBL/GenBank/DDBJ whole genome shotgun (WGS) entry which is preliminary data.</text>
</comment>
<evidence type="ECO:0000313" key="1">
    <source>
        <dbReference type="EMBL" id="PWB67722.1"/>
    </source>
</evidence>
<protein>
    <recommendedName>
        <fullName evidence="3">YncE family protein</fullName>
    </recommendedName>
</protein>
<sequence>MYYDYVVDSTRREFLPVYSTKSFQAVDTFDGAFRDFLFTPDGKYMVAKEASHARILLFDMATRSAIASDTGVTPVLLSLSADGRYLLAGKENAFELTVYSVEGLTRLWQDTVPRRLAEFIGRGDRIVYSEWGNDTFYVVDFINAPDTRVKVNGGTGFYPHTMALDTASDKLYVTGETITGLTHLRIYDGDDLTSLRYIRIPENFKSARLAFAANGSYVYLAAPFAGADSPPGVLRYDVSNESLEWFIDATRFLAPVLAPQDIQLTPDGAILCILSLPDVWSGLGYLFMFSTKTGELLKVIYPEGAQGLHIRMFPLRQ</sequence>
<gene>
    <name evidence="1" type="ORF">C3F09_12960</name>
</gene>
<accession>A0A855WT62</accession>
<name>A0A855WT62_9BACT</name>
<dbReference type="Gene3D" id="2.130.10.10">
    <property type="entry name" value="YVTN repeat-like/Quinoprotein amine dehydrogenase"/>
    <property type="match status" value="2"/>
</dbReference>
<dbReference type="Proteomes" id="UP000250918">
    <property type="component" value="Unassembled WGS sequence"/>
</dbReference>
<dbReference type="SUPFAM" id="SSF50969">
    <property type="entry name" value="YVTN repeat-like/Quinoprotein amine dehydrogenase"/>
    <property type="match status" value="1"/>
</dbReference>
<organism evidence="1 2">
    <name type="scientific">candidate division GN15 bacterium</name>
    <dbReference type="NCBI Taxonomy" id="2072418"/>
    <lineage>
        <taxon>Bacteria</taxon>
        <taxon>candidate division GN15</taxon>
    </lineage>
</organism>
<dbReference type="EMBL" id="PQAP01000234">
    <property type="protein sequence ID" value="PWB67722.1"/>
    <property type="molecule type" value="Genomic_DNA"/>
</dbReference>
<evidence type="ECO:0008006" key="3">
    <source>
        <dbReference type="Google" id="ProtNLM"/>
    </source>
</evidence>
<dbReference type="AlphaFoldDB" id="A0A855WT62"/>
<reference evidence="1 2" key="1">
    <citation type="journal article" date="2018" name="ISME J.">
        <title>A methanotrophic archaeon couples anaerobic oxidation of methane to Fe(III) reduction.</title>
        <authorList>
            <person name="Cai C."/>
            <person name="Leu A.O."/>
            <person name="Xie G.J."/>
            <person name="Guo J."/>
            <person name="Feng Y."/>
            <person name="Zhao J.X."/>
            <person name="Tyson G.W."/>
            <person name="Yuan Z."/>
            <person name="Hu S."/>
        </authorList>
    </citation>
    <scope>NUCLEOTIDE SEQUENCE [LARGE SCALE GENOMIC DNA]</scope>
    <source>
        <strain evidence="1">FeB_12</strain>
    </source>
</reference>
<evidence type="ECO:0000313" key="2">
    <source>
        <dbReference type="Proteomes" id="UP000250918"/>
    </source>
</evidence>
<proteinExistence type="predicted"/>
<dbReference type="InterPro" id="IPR011044">
    <property type="entry name" value="Quino_amine_DH_bsu"/>
</dbReference>